<feature type="non-terminal residue" evidence="1">
    <location>
        <position position="1"/>
    </location>
</feature>
<reference evidence="1" key="1">
    <citation type="submission" date="2018-05" db="EMBL/GenBank/DDBJ databases">
        <authorList>
            <person name="Lanie J.A."/>
            <person name="Ng W.-L."/>
            <person name="Kazmierczak K.M."/>
            <person name="Andrzejewski T.M."/>
            <person name="Davidsen T.M."/>
            <person name="Wayne K.J."/>
            <person name="Tettelin H."/>
            <person name="Glass J.I."/>
            <person name="Rusch D."/>
            <person name="Podicherti R."/>
            <person name="Tsui H.-C.T."/>
            <person name="Winkler M.E."/>
        </authorList>
    </citation>
    <scope>NUCLEOTIDE SEQUENCE</scope>
</reference>
<feature type="non-terminal residue" evidence="1">
    <location>
        <position position="229"/>
    </location>
</feature>
<name>A0A383EX52_9ZZZZ</name>
<protein>
    <submittedName>
        <fullName evidence="1">Uncharacterized protein</fullName>
    </submittedName>
</protein>
<sequence length="229" mass="26162">VKFNLDHQGYGNAIYEVSTPKQSYSLICFSKHIDDNERNDRVIADTWDTAYALHIGKISINDIERLKKNIPLQEAGRNSSKELVLTRANKSVRLFEKVVECLANGVQPNIKEINNVGYLLRTTAVYGSGKFGLSDFIRTKTVTNFNQPFRAEMLSLYIIREFSIQLVEHIAYHRNPQRAVKLDKKIKQHLGIGNATGLGMAPFIIKHPKLIHKWIDQFENALNKINKIT</sequence>
<dbReference type="AlphaFoldDB" id="A0A383EX52"/>
<dbReference type="EMBL" id="UINC01229495">
    <property type="protein sequence ID" value="SVE61229.1"/>
    <property type="molecule type" value="Genomic_DNA"/>
</dbReference>
<proteinExistence type="predicted"/>
<organism evidence="1">
    <name type="scientific">marine metagenome</name>
    <dbReference type="NCBI Taxonomy" id="408172"/>
    <lineage>
        <taxon>unclassified sequences</taxon>
        <taxon>metagenomes</taxon>
        <taxon>ecological metagenomes</taxon>
    </lineage>
</organism>
<evidence type="ECO:0000313" key="1">
    <source>
        <dbReference type="EMBL" id="SVE61229.1"/>
    </source>
</evidence>
<accession>A0A383EX52</accession>
<gene>
    <name evidence="1" type="ORF">METZ01_LOCUS514083</name>
</gene>